<dbReference type="KEGG" id="ssao:94295252"/>
<protein>
    <submittedName>
        <fullName evidence="1">Uncharacterized protein</fullName>
    </submittedName>
</protein>
<dbReference type="Proteomes" id="UP000018208">
    <property type="component" value="Unassembled WGS sequence"/>
</dbReference>
<name>A0A9P8M172_9EUKA</name>
<dbReference type="GeneID" id="94295252"/>
<keyword evidence="2" id="KW-1185">Reference proteome</keyword>
<sequence>MLMNYEALLQPPHERVIKVQTQNKITPRFYTPKPEQKYTFLIQLPKLHKFNIKCQQINETINKSERFPQTTLKQPLFKHQTQPLPSKNLIPDYFFSDSE</sequence>
<evidence type="ECO:0000313" key="1">
    <source>
        <dbReference type="EMBL" id="KAH0577875.1"/>
    </source>
</evidence>
<dbReference type="AlphaFoldDB" id="A0A9P8M172"/>
<comment type="caution">
    <text evidence="1">The sequence shown here is derived from an EMBL/GenBank/DDBJ whole genome shotgun (WGS) entry which is preliminary data.</text>
</comment>
<reference evidence="1 2" key="1">
    <citation type="journal article" date="2014" name="PLoS Genet.">
        <title>The Genome of Spironucleus salmonicida Highlights a Fish Pathogen Adapted to Fluctuating Environments.</title>
        <authorList>
            <person name="Xu F."/>
            <person name="Jerlstrom-Hultqvist J."/>
            <person name="Einarsson E."/>
            <person name="Astvaldsson A."/>
            <person name="Svard S.G."/>
            <person name="Andersson J.O."/>
        </authorList>
    </citation>
    <scope>NUCLEOTIDE SEQUENCE [LARGE SCALE GENOMIC DNA]</scope>
    <source>
        <strain evidence="1 2">ATCC 50377</strain>
    </source>
</reference>
<evidence type="ECO:0000313" key="2">
    <source>
        <dbReference type="Proteomes" id="UP000018208"/>
    </source>
</evidence>
<accession>A0A9P8M172</accession>
<gene>
    <name evidence="1" type="ORF">SS50377_21229</name>
</gene>
<proteinExistence type="predicted"/>
<dbReference type="RefSeq" id="XP_067768648.1">
    <property type="nucleotide sequence ID" value="XM_067905166.1"/>
</dbReference>
<organism evidence="1 2">
    <name type="scientific">Spironucleus salmonicida</name>
    <dbReference type="NCBI Taxonomy" id="348837"/>
    <lineage>
        <taxon>Eukaryota</taxon>
        <taxon>Metamonada</taxon>
        <taxon>Diplomonadida</taxon>
        <taxon>Hexamitidae</taxon>
        <taxon>Hexamitinae</taxon>
        <taxon>Spironucleus</taxon>
    </lineage>
</organism>
<dbReference type="EMBL" id="AUWU02000001">
    <property type="protein sequence ID" value="KAH0577875.1"/>
    <property type="molecule type" value="Genomic_DNA"/>
</dbReference>